<accession>A0A231V2P0</accession>
<keyword evidence="1" id="KW-0969">Cilium</keyword>
<dbReference type="InterPro" id="IPR010845">
    <property type="entry name" value="FlaF"/>
</dbReference>
<dbReference type="AlphaFoldDB" id="A0A231V2P0"/>
<proteinExistence type="predicted"/>
<dbReference type="RefSeq" id="WP_094076403.1">
    <property type="nucleotide sequence ID" value="NZ_NBYO01000001.1"/>
</dbReference>
<keyword evidence="1" id="KW-0282">Flagellum</keyword>
<dbReference type="GO" id="GO:0044781">
    <property type="term" value="P:bacterial-type flagellum organization"/>
    <property type="evidence" value="ECO:0007669"/>
    <property type="project" value="InterPro"/>
</dbReference>
<dbReference type="Proteomes" id="UP000215405">
    <property type="component" value="Unassembled WGS sequence"/>
</dbReference>
<dbReference type="Pfam" id="PF07309">
    <property type="entry name" value="FlaF"/>
    <property type="match status" value="1"/>
</dbReference>
<sequence>MYMANYIDQQEESLSDARGRERELMTQSIDLLAQAKEKGANSIEAIRAIHFSSRLWMTLMEDLADNENVLPEQLRANLISIGIWVLKTLDAIRQGRSDNFTGVIEITGIIRDGLK</sequence>
<name>A0A231V2P0_9HYPH</name>
<keyword evidence="1" id="KW-0966">Cell projection</keyword>
<evidence type="ECO:0000313" key="2">
    <source>
        <dbReference type="Proteomes" id="UP000215405"/>
    </source>
</evidence>
<dbReference type="EMBL" id="NBYO01000001">
    <property type="protein sequence ID" value="OXT02448.1"/>
    <property type="molecule type" value="Genomic_DNA"/>
</dbReference>
<keyword evidence="2" id="KW-1185">Reference proteome</keyword>
<organism evidence="1 2">
    <name type="scientific">Notoacmeibacter marinus</name>
    <dbReference type="NCBI Taxonomy" id="1876515"/>
    <lineage>
        <taxon>Bacteria</taxon>
        <taxon>Pseudomonadati</taxon>
        <taxon>Pseudomonadota</taxon>
        <taxon>Alphaproteobacteria</taxon>
        <taxon>Hyphomicrobiales</taxon>
        <taxon>Notoacmeibacteraceae</taxon>
        <taxon>Notoacmeibacter</taxon>
    </lineage>
</organism>
<gene>
    <name evidence="1" type="ORF">B7H23_06005</name>
</gene>
<comment type="caution">
    <text evidence="1">The sequence shown here is derived from an EMBL/GenBank/DDBJ whole genome shotgun (WGS) entry which is preliminary data.</text>
</comment>
<dbReference type="NCBIfam" id="NF009434">
    <property type="entry name" value="PRK12793.1"/>
    <property type="match status" value="1"/>
</dbReference>
<evidence type="ECO:0000313" key="1">
    <source>
        <dbReference type="EMBL" id="OXT02448.1"/>
    </source>
</evidence>
<protein>
    <submittedName>
        <fullName evidence="1">Flagellar biosynthesis regulator FlhF</fullName>
    </submittedName>
</protein>
<reference evidence="2" key="1">
    <citation type="journal article" date="2017" name="Int. J. Syst. Evol. Microbiol.">
        <title>Notoacmeibacter marinus gen. nov., sp. nov., isolated from the gut of a limpet and proposal of Notoacmeibacteraceae fam. nov. in the order Rhizobiales of the class Alphaproteobacteria.</title>
        <authorList>
            <person name="Huang Z."/>
            <person name="Guo F."/>
            <person name="Lai Q."/>
        </authorList>
    </citation>
    <scope>NUCLEOTIDE SEQUENCE [LARGE SCALE GENOMIC DNA]</scope>
    <source>
        <strain evidence="2">XMTR2A4</strain>
    </source>
</reference>
<dbReference type="OrthoDB" id="9808944at2"/>